<gene>
    <name evidence="1" type="ORF">CLV57_0205</name>
</gene>
<dbReference type="Proteomes" id="UP000242687">
    <property type="component" value="Unassembled WGS sequence"/>
</dbReference>
<dbReference type="RefSeq" id="WP_245856800.1">
    <property type="nucleotide sequence ID" value="NZ_PGFJ01000001.1"/>
</dbReference>
<dbReference type="EMBL" id="PGFJ01000001">
    <property type="protein sequence ID" value="PJJ83226.1"/>
    <property type="molecule type" value="Genomic_DNA"/>
</dbReference>
<organism evidence="1 2">
    <name type="scientific">Mucilaginibacter auburnensis</name>
    <dbReference type="NCBI Taxonomy" id="1457233"/>
    <lineage>
        <taxon>Bacteria</taxon>
        <taxon>Pseudomonadati</taxon>
        <taxon>Bacteroidota</taxon>
        <taxon>Sphingobacteriia</taxon>
        <taxon>Sphingobacteriales</taxon>
        <taxon>Sphingobacteriaceae</taxon>
        <taxon>Mucilaginibacter</taxon>
    </lineage>
</organism>
<dbReference type="AlphaFoldDB" id="A0A2H9VQX1"/>
<comment type="caution">
    <text evidence="1">The sequence shown here is derived from an EMBL/GenBank/DDBJ whole genome shotgun (WGS) entry which is preliminary data.</text>
</comment>
<protein>
    <submittedName>
        <fullName evidence="1">Uncharacterized protein</fullName>
    </submittedName>
</protein>
<evidence type="ECO:0000313" key="1">
    <source>
        <dbReference type="EMBL" id="PJJ83226.1"/>
    </source>
</evidence>
<keyword evidence="2" id="KW-1185">Reference proteome</keyword>
<reference evidence="1 2" key="1">
    <citation type="submission" date="2017-11" db="EMBL/GenBank/DDBJ databases">
        <title>Genomic Encyclopedia of Archaeal and Bacterial Type Strains, Phase II (KMG-II): From Individual Species to Whole Genera.</title>
        <authorList>
            <person name="Goeker M."/>
        </authorList>
    </citation>
    <scope>NUCLEOTIDE SEQUENCE [LARGE SCALE GENOMIC DNA]</scope>
    <source>
        <strain evidence="1 2">DSM 28175</strain>
    </source>
</reference>
<proteinExistence type="predicted"/>
<accession>A0A2H9VQX1</accession>
<sequence length="111" mass="12947">MAILPLQDGFFISIMNTFAEFKASLDQANPPHNLTAPLKSLWYDGKGDWNRAHAEVDHLNNKAAQRVHAYLHRKEGDIWNADYWYSRTKATRPDIPLDEEWEQLVQQLLNE</sequence>
<evidence type="ECO:0000313" key="2">
    <source>
        <dbReference type="Proteomes" id="UP000242687"/>
    </source>
</evidence>
<name>A0A2H9VQX1_9SPHI</name>